<evidence type="ECO:0000313" key="1">
    <source>
        <dbReference type="EMBL" id="QDH17239.1"/>
    </source>
</evidence>
<gene>
    <name evidence="1" type="ORF">E3D00_06450</name>
</gene>
<dbReference type="AlphaFoldDB" id="A0A4Y6UI14"/>
<dbReference type="EMBL" id="CP038141">
    <property type="protein sequence ID" value="QDH17239.1"/>
    <property type="molecule type" value="Genomic_DNA"/>
</dbReference>
<protein>
    <submittedName>
        <fullName evidence="1">Uncharacterized protein</fullName>
    </submittedName>
</protein>
<name>A0A4Y6UI14_9PROT</name>
<dbReference type="OrthoDB" id="8677295at2"/>
<sequence length="283" mass="31940">MLLKRDGVVAEWNMQNNEKILTDLNSANKSNDRIAYYHILSSNGDPYGALALGVVKQSTITGRVAKNFAQFIAAYAYTTLNAKRWEAISLGLMRADYEARAQLAPDDSLLGLSWHTIESYHTRLFEENNVPGRAWTAFIPLKLAGLTNAAQLWKDMLFHGPITIGLETTHDVLSPLAKQHGLQNISRNLSDLDSLRQSRKAVQIMTGLDHLSNEQSDALLWTAGILHALVPTIWETIFYTIRHFISRFSETLAIIFGHVLSRTLPYHNLRKHLMHAHMKQEGK</sequence>
<dbReference type="RefSeq" id="WP_141460991.1">
    <property type="nucleotide sequence ID" value="NZ_CP038141.1"/>
</dbReference>
<dbReference type="KEGG" id="ssam:E3D00_06450"/>
<accession>A0A4Y6UI14</accession>
<evidence type="ECO:0000313" key="2">
    <source>
        <dbReference type="Proteomes" id="UP000316313"/>
    </source>
</evidence>
<dbReference type="Proteomes" id="UP000316313">
    <property type="component" value="Chromosome"/>
</dbReference>
<organism evidence="1 2">
    <name type="scientific">Swingsia samuiensis</name>
    <dbReference type="NCBI Taxonomy" id="1293412"/>
    <lineage>
        <taxon>Bacteria</taxon>
        <taxon>Pseudomonadati</taxon>
        <taxon>Pseudomonadota</taxon>
        <taxon>Alphaproteobacteria</taxon>
        <taxon>Acetobacterales</taxon>
        <taxon>Acetobacteraceae</taxon>
        <taxon>Swingsia</taxon>
    </lineage>
</organism>
<keyword evidence="2" id="KW-1185">Reference proteome</keyword>
<proteinExistence type="predicted"/>
<reference evidence="1 2" key="1">
    <citation type="submission" date="2019-03" db="EMBL/GenBank/DDBJ databases">
        <title>The complete genome sequence of Swingsia samuiensis NBRC107927(T).</title>
        <authorList>
            <person name="Chua K.-O."/>
            <person name="Chan K.-G."/>
            <person name="See-Too W.-S."/>
        </authorList>
    </citation>
    <scope>NUCLEOTIDE SEQUENCE [LARGE SCALE GENOMIC DNA]</scope>
    <source>
        <strain evidence="1 2">AH83</strain>
    </source>
</reference>